<accession>A0A7C4RRU8</accession>
<organism evidence="1">
    <name type="scientific">Desulfatirhabdium butyrativorans</name>
    <dbReference type="NCBI Taxonomy" id="340467"/>
    <lineage>
        <taxon>Bacteria</taxon>
        <taxon>Pseudomonadati</taxon>
        <taxon>Thermodesulfobacteriota</taxon>
        <taxon>Desulfobacteria</taxon>
        <taxon>Desulfobacterales</taxon>
        <taxon>Desulfatirhabdiaceae</taxon>
        <taxon>Desulfatirhabdium</taxon>
    </lineage>
</organism>
<dbReference type="EMBL" id="DSUH01000210">
    <property type="protein sequence ID" value="HGU32976.1"/>
    <property type="molecule type" value="Genomic_DNA"/>
</dbReference>
<protein>
    <recommendedName>
        <fullName evidence="2">Aspartate kinase</fullName>
    </recommendedName>
</protein>
<reference evidence="1" key="1">
    <citation type="journal article" date="2020" name="mSystems">
        <title>Genome- and Community-Level Interaction Insights into Carbon Utilization and Element Cycling Functions of Hydrothermarchaeota in Hydrothermal Sediment.</title>
        <authorList>
            <person name="Zhou Z."/>
            <person name="Liu Y."/>
            <person name="Xu W."/>
            <person name="Pan J."/>
            <person name="Luo Z.H."/>
            <person name="Li M."/>
        </authorList>
    </citation>
    <scope>NUCLEOTIDE SEQUENCE [LARGE SCALE GENOMIC DNA]</scope>
    <source>
        <strain evidence="1">SpSt-477</strain>
    </source>
</reference>
<evidence type="ECO:0000313" key="1">
    <source>
        <dbReference type="EMBL" id="HGU32976.1"/>
    </source>
</evidence>
<dbReference type="AlphaFoldDB" id="A0A7C4RRU8"/>
<sequence length="171" mass="18320">MMETIAIYWEPIIKTYGLFRSRGLVLLSKLIPPEALADVGRRLADGGFERQPEIALISAAAASDGSLRLSVVVHPDVTGSLSAFDTLWKQIAAIDEASRTVDLLYFQGPHFGDRFGIAHAVQSDLACIGLIPLLLVCSASSVYIVLPSGTLDRAAAALSRSFQHPSDDVTP</sequence>
<comment type="caution">
    <text evidence="1">The sequence shown here is derived from an EMBL/GenBank/DDBJ whole genome shotgun (WGS) entry which is preliminary data.</text>
</comment>
<evidence type="ECO:0008006" key="2">
    <source>
        <dbReference type="Google" id="ProtNLM"/>
    </source>
</evidence>
<gene>
    <name evidence="1" type="ORF">ENS29_08980</name>
</gene>
<name>A0A7C4RRU8_9BACT</name>
<proteinExistence type="predicted"/>